<organism evidence="1 2">
    <name type="scientific">Psychromonas aquatilis</name>
    <dbReference type="NCBI Taxonomy" id="2005072"/>
    <lineage>
        <taxon>Bacteria</taxon>
        <taxon>Pseudomonadati</taxon>
        <taxon>Pseudomonadota</taxon>
        <taxon>Gammaproteobacteria</taxon>
        <taxon>Alteromonadales</taxon>
        <taxon>Psychromonadaceae</taxon>
        <taxon>Psychromonas</taxon>
    </lineage>
</organism>
<dbReference type="RefSeq" id="WP_341598242.1">
    <property type="nucleotide sequence ID" value="NZ_JBAKAZ010000041.1"/>
</dbReference>
<sequence>MLRKLIEERLEKQYDDEYEDKFEEIVRETYDSFVNALHELKLEGVFSDDVFLTVVSTDPSDNMILNARKANKQLNSQSTLKKWESSQSQSN</sequence>
<comment type="caution">
    <text evidence="1">The sequence shown here is derived from an EMBL/GenBank/DDBJ whole genome shotgun (WGS) entry which is preliminary data.</text>
</comment>
<dbReference type="InterPro" id="IPR025409">
    <property type="entry name" value="DUF4303"/>
</dbReference>
<name>A0ABU9GS57_9GAMM</name>
<dbReference type="Proteomes" id="UP001369082">
    <property type="component" value="Unassembled WGS sequence"/>
</dbReference>
<dbReference type="EMBL" id="JBAKAZ010000041">
    <property type="protein sequence ID" value="MEL0630112.1"/>
    <property type="molecule type" value="Genomic_DNA"/>
</dbReference>
<proteinExistence type="predicted"/>
<reference evidence="1 2" key="1">
    <citation type="submission" date="2024-02" db="EMBL/GenBank/DDBJ databases">
        <title>Bacteria isolated from the canopy kelp, Nereocystis luetkeana.</title>
        <authorList>
            <person name="Pfister C.A."/>
            <person name="Younker I.T."/>
            <person name="Light S.H."/>
        </authorList>
    </citation>
    <scope>NUCLEOTIDE SEQUENCE [LARGE SCALE GENOMIC DNA]</scope>
    <source>
        <strain evidence="1 2">TI.1.05</strain>
    </source>
</reference>
<gene>
    <name evidence="1" type="ORF">V6256_10905</name>
</gene>
<dbReference type="Pfam" id="PF14136">
    <property type="entry name" value="DUF4303"/>
    <property type="match status" value="1"/>
</dbReference>
<protein>
    <submittedName>
        <fullName evidence="1">DUF4303 domain-containing protein</fullName>
    </submittedName>
</protein>
<keyword evidence="2" id="KW-1185">Reference proteome</keyword>
<accession>A0ABU9GS57</accession>
<evidence type="ECO:0000313" key="2">
    <source>
        <dbReference type="Proteomes" id="UP001369082"/>
    </source>
</evidence>
<evidence type="ECO:0000313" key="1">
    <source>
        <dbReference type="EMBL" id="MEL0630112.1"/>
    </source>
</evidence>